<dbReference type="InterPro" id="IPR003018">
    <property type="entry name" value="GAF"/>
</dbReference>
<dbReference type="SMART" id="SM00065">
    <property type="entry name" value="GAF"/>
    <property type="match status" value="1"/>
</dbReference>
<dbReference type="Pfam" id="PF13185">
    <property type="entry name" value="GAF_2"/>
    <property type="match status" value="1"/>
</dbReference>
<dbReference type="InterPro" id="IPR036457">
    <property type="entry name" value="PPM-type-like_dom_sf"/>
</dbReference>
<dbReference type="InterPro" id="IPR001932">
    <property type="entry name" value="PPM-type_phosphatase-like_dom"/>
</dbReference>
<dbReference type="EMBL" id="NSDM01000018">
    <property type="protein sequence ID" value="MDQ2588419.1"/>
    <property type="molecule type" value="Genomic_DNA"/>
</dbReference>
<dbReference type="Pfam" id="PF07228">
    <property type="entry name" value="SpoIIE"/>
    <property type="match status" value="1"/>
</dbReference>
<protein>
    <submittedName>
        <fullName evidence="4">Protein serine phosphatase</fullName>
    </submittedName>
</protein>
<dbReference type="PANTHER" id="PTHR43156:SF2">
    <property type="entry name" value="STAGE II SPORULATION PROTEIN E"/>
    <property type="match status" value="1"/>
</dbReference>
<dbReference type="InterPro" id="IPR036890">
    <property type="entry name" value="HATPase_C_sf"/>
</dbReference>
<evidence type="ECO:0000256" key="1">
    <source>
        <dbReference type="ARBA" id="ARBA00022801"/>
    </source>
</evidence>
<sequence length="799" mass="85054">MVRLTADLRAAAESADDFAAAAAEVVERLRDRFADERGGSVVRSARLFSTRRFDALPEASQQVVRESVSGDVEAGACCLVLEATAGMGPTRTAPTASGMPGTLLPTSAEAAAAVPMISALAAASGSRSAGGTTREAWDRLDVFHVPEADGSEHVPDQDFVREHGVRSALAFGGALPDGNLFCVVLLAGVPIPAGTAELFRAVAVSIRAGLLAHPVGGRGDVDVVAQRDALRDHLRVLENTSREQAADLETTVRRLRAEVELVDTLQVVGHRLTSQLHLDTLVQDATDAATKATGAEFGAFFYNLVDQYGESYTLYTLSGVPRSAFERFPMPRNTDVFAVTFNGEGAVRSDDITQDPRYGHNTPYQGMPPGHLPVRSYLAVPVISPSSQEVLGGFFFGHHEAGRFTERHEQLAEGIAGYSAIALDNARLFDRQRSTATELTHSMLPAVPHVTGLAIASRYLPAATGSEVGGDWFDVLELPAGRTAFVVGDVVGRGVTAAAVMGQMRTAVRSYALLDLPPADVLRHASGLAGVTPKATFITCFYAVHDPADNTLAYANAGHLPAILTRPDGTTDLIGKGLGMPLGVGETFLQRQTSFPAGARLTLYTDGLVESRDRDLTTGIEALLAELGALPRELDLQVACDKLIDRLTAGRHDDDVALLHVHHLAGNRRVASMPLDTGPTVTTRARAFVAAHLGLWDLPQVRDAALTVTSELVANAVQHTNRPIVLRLHHQDSLLSVVVADHGASAPRLFEATPQEERHRGLILVDAFATRWGTRATPDGKVVWAEIATTRTRPPGGTS</sequence>
<feature type="domain" description="GAF" evidence="2">
    <location>
        <begin position="277"/>
        <end position="433"/>
    </location>
</feature>
<evidence type="ECO:0000259" key="2">
    <source>
        <dbReference type="SMART" id="SM00065"/>
    </source>
</evidence>
<dbReference type="SMART" id="SM00331">
    <property type="entry name" value="PP2C_SIG"/>
    <property type="match status" value="1"/>
</dbReference>
<evidence type="ECO:0000259" key="3">
    <source>
        <dbReference type="SMART" id="SM00331"/>
    </source>
</evidence>
<comment type="caution">
    <text evidence="4">The sequence shown here is derived from an EMBL/GenBank/DDBJ whole genome shotgun (WGS) entry which is preliminary data.</text>
</comment>
<dbReference type="SUPFAM" id="SSF55874">
    <property type="entry name" value="ATPase domain of HSP90 chaperone/DNA topoisomerase II/histidine kinase"/>
    <property type="match status" value="1"/>
</dbReference>
<evidence type="ECO:0000313" key="4">
    <source>
        <dbReference type="EMBL" id="MDQ2588419.1"/>
    </source>
</evidence>
<dbReference type="SUPFAM" id="SSF55781">
    <property type="entry name" value="GAF domain-like"/>
    <property type="match status" value="1"/>
</dbReference>
<dbReference type="InterPro" id="IPR003594">
    <property type="entry name" value="HATPase_dom"/>
</dbReference>
<gene>
    <name evidence="4" type="ORF">CKY47_31590</name>
</gene>
<feature type="domain" description="PPM-type phosphatase" evidence="3">
    <location>
        <begin position="450"/>
        <end position="663"/>
    </location>
</feature>
<dbReference type="Pfam" id="PF13581">
    <property type="entry name" value="HATPase_c_2"/>
    <property type="match status" value="1"/>
</dbReference>
<dbReference type="Proteomes" id="UP001225605">
    <property type="component" value="Unassembled WGS sequence"/>
</dbReference>
<dbReference type="CDD" id="cd16936">
    <property type="entry name" value="HATPase_RsbW-like"/>
    <property type="match status" value="1"/>
</dbReference>
<keyword evidence="5" id="KW-1185">Reference proteome</keyword>
<dbReference type="Gene3D" id="3.30.565.10">
    <property type="entry name" value="Histidine kinase-like ATPase, C-terminal domain"/>
    <property type="match status" value="1"/>
</dbReference>
<dbReference type="InterPro" id="IPR029016">
    <property type="entry name" value="GAF-like_dom_sf"/>
</dbReference>
<dbReference type="SUPFAM" id="SSF81606">
    <property type="entry name" value="PP2C-like"/>
    <property type="match status" value="1"/>
</dbReference>
<accession>A0ABU0XB11</accession>
<reference evidence="4 5" key="1">
    <citation type="submission" date="2017-06" db="EMBL/GenBank/DDBJ databases">
        <title>Cultured bacterium strain Saccharothrix yanglingensis Hhs.015.</title>
        <authorList>
            <person name="Xia Y."/>
        </authorList>
    </citation>
    <scope>NUCLEOTIDE SEQUENCE [LARGE SCALE GENOMIC DNA]</scope>
    <source>
        <strain evidence="4 5">Hhs.015</strain>
    </source>
</reference>
<dbReference type="PANTHER" id="PTHR43156">
    <property type="entry name" value="STAGE II SPORULATION PROTEIN E-RELATED"/>
    <property type="match status" value="1"/>
</dbReference>
<name>A0ABU0XB11_9PSEU</name>
<dbReference type="Gene3D" id="3.30.450.40">
    <property type="match status" value="1"/>
</dbReference>
<keyword evidence="1" id="KW-0378">Hydrolase</keyword>
<dbReference type="InterPro" id="IPR052016">
    <property type="entry name" value="Bact_Sigma-Reg"/>
</dbReference>
<proteinExistence type="predicted"/>
<dbReference type="Gene3D" id="3.60.40.10">
    <property type="entry name" value="PPM-type phosphatase domain"/>
    <property type="match status" value="1"/>
</dbReference>
<evidence type="ECO:0000313" key="5">
    <source>
        <dbReference type="Proteomes" id="UP001225605"/>
    </source>
</evidence>
<organism evidence="4 5">
    <name type="scientific">Saccharothrix yanglingensis</name>
    <dbReference type="NCBI Taxonomy" id="659496"/>
    <lineage>
        <taxon>Bacteria</taxon>
        <taxon>Bacillati</taxon>
        <taxon>Actinomycetota</taxon>
        <taxon>Actinomycetes</taxon>
        <taxon>Pseudonocardiales</taxon>
        <taxon>Pseudonocardiaceae</taxon>
        <taxon>Saccharothrix</taxon>
    </lineage>
</organism>